<dbReference type="FunFam" id="3.80.10.10:FF:002523">
    <property type="entry name" value="Probable inactive serine/threonine-protein kinase roco10"/>
    <property type="match status" value="1"/>
</dbReference>
<dbReference type="GO" id="GO:0007165">
    <property type="term" value="P:signal transduction"/>
    <property type="evidence" value="ECO:0007669"/>
    <property type="project" value="InterPro"/>
</dbReference>
<dbReference type="InterPro" id="IPR032675">
    <property type="entry name" value="LRR_dom_sf"/>
</dbReference>
<feature type="domain" description="Rho-GAP" evidence="9">
    <location>
        <begin position="527"/>
        <end position="712"/>
    </location>
</feature>
<evidence type="ECO:0000256" key="6">
    <source>
        <dbReference type="SAM" id="MobiDB-lite"/>
    </source>
</evidence>
<dbReference type="OrthoDB" id="676979at2759"/>
<dbReference type="FunCoup" id="F0ZBR8">
    <property type="interactions" value="229"/>
</dbReference>
<name>F0ZBR8_DICPU</name>
<dbReference type="InterPro" id="IPR050836">
    <property type="entry name" value="SDS22/Internalin_LRR"/>
</dbReference>
<feature type="compositionally biased region" description="Basic residues" evidence="6">
    <location>
        <begin position="1828"/>
        <end position="1837"/>
    </location>
</feature>
<dbReference type="InterPro" id="IPR011043">
    <property type="entry name" value="Gal_Oxase/kelch_b-propeller"/>
</dbReference>
<feature type="compositionally biased region" description="Polar residues" evidence="6">
    <location>
        <begin position="129"/>
        <end position="140"/>
    </location>
</feature>
<feature type="compositionally biased region" description="Polar residues" evidence="6">
    <location>
        <begin position="369"/>
        <end position="390"/>
    </location>
</feature>
<feature type="compositionally biased region" description="Polar residues" evidence="6">
    <location>
        <begin position="293"/>
        <end position="306"/>
    </location>
</feature>
<dbReference type="InParanoid" id="F0ZBR8"/>
<dbReference type="PROSITE" id="PS51450">
    <property type="entry name" value="LRR"/>
    <property type="match status" value="4"/>
</dbReference>
<dbReference type="EMBL" id="GL870973">
    <property type="protein sequence ID" value="EGC38606.1"/>
    <property type="molecule type" value="Genomic_DNA"/>
</dbReference>
<dbReference type="Gene3D" id="1.10.510.10">
    <property type="entry name" value="Transferase(Phosphotransferase) domain 1"/>
    <property type="match status" value="1"/>
</dbReference>
<feature type="compositionally biased region" description="Low complexity" evidence="6">
    <location>
        <begin position="307"/>
        <end position="318"/>
    </location>
</feature>
<keyword evidence="5" id="KW-0067">ATP-binding</keyword>
<dbReference type="Gene3D" id="3.80.10.10">
    <property type="entry name" value="Ribonuclease Inhibitor"/>
    <property type="match status" value="1"/>
</dbReference>
<keyword evidence="3" id="KW-0677">Repeat</keyword>
<evidence type="ECO:0000256" key="3">
    <source>
        <dbReference type="ARBA" id="ARBA00022737"/>
    </source>
</evidence>
<dbReference type="InterPro" id="IPR000719">
    <property type="entry name" value="Prot_kinase_dom"/>
</dbReference>
<sequence length="2472" mass="276652">MSNLLDDDEIILQSPDSIITSSIGYSPRSLSTNVDISGTSLNYSVGGDKSSFPPTSPQLTNTIESPTLTTSSTVSNITNTIEPPTLLTTTTTSPTITTTLSSSNPGTPKKIRDIPPPPPLPTVVTPSPYSNDPTKISTSSKNDKDNINNTFVTLITEENQLSSEEKEIFKNQKNTLISALPEVPTLISPSPTLGRNAYRNSGTWNKPPLSPQNISPSGSLNNSSNNIHNGSISPVGSASANTLQILSQLNQSRSLPTSPHYITSPTMPALNKQNTASIFGSYKAQQQQQQPQVLYQTGSPLSSGITSPLQQSPNSQSPVTYQRNHSQSLITPLNLNSDSTMGPSSGSNSPSISKKEKKQQQQQQQQPQVSFNPGATTRSPNLMSSTQRSSGVMGFLGKMSLSKERMSKLVTQTKETYKTPGNSNPTSPTSTLVPFEGIFGIPLRVILRYPNESGNQIPSILNNIFSILESSSALSTNKLFYGANGDFSPSSTSVPTQTNVTSLPTSPNLSSSSGSSGSASPNLSTISSLSNSSLNDPNGKNSITSQSTISYSPTNSSHHHQNISHKSIKQEVEHICNLYDQGNDVSLKNYSIHVITEVFLEFFNRLPEPIISVEFYETLLNYYQTETLLHLMIRKMNNPNKSILCRLMKYLKDVMVYTNFNDATLELLVERFHKYILRPSIGAAQSCTISESHTKTIKDIVSMFILQADVLFQPPEERMNSDDSQILYIEEVLSSQKSSNNTSLNGNLWLFHKQIVWRPKVNTEGEPDLQILFSSILKIVLAPAPTRKEQQKTLPNFTIYCSSETKTVITFYFQNPSTCKLVFAFIHSVIKSISQLNRIIPQKLDMFSLELENLPNEIKQLKELQELNLNRNKFKLMPGDLARLTSLRTICIEENNLTEISSEMADFLGTRLGNLENVSLSSNRLVVLPPLYTWLKLKTLNISNNYLTKLPVDIFQIPTLEVLRVSNNQIDDNGIPKICTSTRLRSLDLRKNHLTTIPEGIFNLIELQVLTLQDNQIQQLTSDIQKLTSLTELNLNGNQISSLPPQLLLLTNLKKLYLDNNQLQSISSAIHRMQSLIELRLTNNNISRLPPGIVALKKLNSLELTGNKPLKDNIPEKYILKGKEGIFSYFSETMRTNVPCYRTRIIMLGDKGSGKSNLVKCLKKVPTKPNTSLSHNASGTNVLDIQDWSCQISVDGPDGKKKKTITIHLWEFEGIQNDISHVFFVSNIVYSICFDLSKFGTKQNDHKITSYLYGIYQHDRKATILMIGTHLDEVGSKKHVDKTFELLMAKYKTLFPSLNLIFHAVNTMKHDSDGIRKLRREIKAMISKNPILKQTYPASFMYLEDYLKEESNLMSPPLVTKKTLQQMARTMELHNEPHFTQLKSLFNSLGSIASFEQFIRMEPGSTPTKTEMIALNPIWIAKAIASLVCFNPQNLPFNVSVGSEEAIDAQSSTTIAGILPHRVLRYVWGTNSQYYVPERFFSLFLSLLESNDLAINIYSIEQNNHHGSFGDRRNSRLESFSAIGNDSLSPQMLGVNTNLNNRRYSISLNNLTSFSTNQKVRYGRSSSFNARSGWALVSSLLSPYNNGNPIVTSGQSSIKSNSSVQSVQLSLSPIIDLPGVWEAFPEAPEIQQFTRKFVLDVIPVGLFGRLLSRLMQHAHLQKCWKDLAILVPEIDGNAASASNIIQSLTPVQKQFKQERILVNVDHDCNSIEISLRFIKCSSLLSEIYNIFDSLVTKWYKVGYKTFITCSHCIEKKNVSPYLFKLEECEAMLFKGETELYCQHKSGVNEATSSPISSSRSNSKLSRKDSKSNFVINENGSSSPTLSKKDHHKEKDHHHKDSKEKDTKHHHSHHHKKDKELQKDLSTPVLIRNLLLDHHTVCNFIKEIDFKEIEVLPDHSSQSENGSTSQSMGMYGSQFVNVKVFNQPLPGCDFYSNCAKVLSNFRHEALSLYNFRHTNVLSIIGVSFNPVAIITENPTFGNKGSTTLTEYIQDRQKHPEIPWNIKLKIALDIARALEKLNSHSPPFLLTNFTSNSIILEKSNNSSSSSSSDDCGVIAKITDFSSSSFLPSLFPTSNTAKPHHAPEVLQKLNYHEYTDVYSFGIILFELLTRSIAFQDHERFGNMVVNGQRPSIPPDCLPSFADLIKDCWSGEPLNRPSPSKIIQQLLQIKKEIESKEHNYKSLASDNNIYSDQPLPSGGSIIYQDKIIHFGGWNGSSKPHSNVYSLNLSSMLFEDKLMVVINDKGSPTYKAFYQHMQSEFCEENLIFYEAIKTFKNLPNQTPDDREIIKIQSKKIFQVFIGETAQKEINLPFLLKKELKKKIEAPEGPSVTVFNDTLSFVISSIEDSFHRFKFSTPSNSKNGWVLIDCKGQAPPPMVGHSSILWNNNLVIIGGWFNRARVLNQCFMLNLDSFEWQNFSTSGDVPPSSTAALNITLHGDYLLAYYESRGESKTSIYRLNLESMVWFSLNLKPN</sequence>
<feature type="compositionally biased region" description="Low complexity" evidence="6">
    <location>
        <begin position="84"/>
        <end position="102"/>
    </location>
</feature>
<evidence type="ECO:0000313" key="12">
    <source>
        <dbReference type="Proteomes" id="UP000001064"/>
    </source>
</evidence>
<keyword evidence="12" id="KW-1185">Reference proteome</keyword>
<evidence type="ECO:0000259" key="8">
    <source>
        <dbReference type="PROSITE" id="PS50132"/>
    </source>
</evidence>
<dbReference type="GeneID" id="10506967"/>
<dbReference type="PROSITE" id="PS50238">
    <property type="entry name" value="RHOGAP"/>
    <property type="match status" value="1"/>
</dbReference>
<feature type="compositionally biased region" description="Low complexity" evidence="6">
    <location>
        <begin position="1792"/>
        <end position="1803"/>
    </location>
</feature>
<evidence type="ECO:0000259" key="10">
    <source>
        <dbReference type="PROSITE" id="PS51424"/>
    </source>
</evidence>
<dbReference type="SMART" id="SM00364">
    <property type="entry name" value="LRR_BAC"/>
    <property type="match status" value="7"/>
</dbReference>
<feature type="region of interest" description="Disordered" evidence="6">
    <location>
        <begin position="290"/>
        <end position="390"/>
    </location>
</feature>
<dbReference type="InterPro" id="IPR001245">
    <property type="entry name" value="Ser-Thr/Tyr_kinase_cat_dom"/>
</dbReference>
<organism evidence="11 12">
    <name type="scientific">Dictyostelium purpureum</name>
    <name type="common">Slime mold</name>
    <dbReference type="NCBI Taxonomy" id="5786"/>
    <lineage>
        <taxon>Eukaryota</taxon>
        <taxon>Amoebozoa</taxon>
        <taxon>Evosea</taxon>
        <taxon>Eumycetozoa</taxon>
        <taxon>Dictyostelia</taxon>
        <taxon>Dictyosteliales</taxon>
        <taxon>Dictyosteliaceae</taxon>
        <taxon>Dictyostelium</taxon>
    </lineage>
</organism>
<dbReference type="InterPro" id="IPR000198">
    <property type="entry name" value="RhoGAP_dom"/>
</dbReference>
<dbReference type="PROSITE" id="PS50011">
    <property type="entry name" value="PROTEIN_KINASE_DOM"/>
    <property type="match status" value="1"/>
</dbReference>
<dbReference type="Gene3D" id="3.30.70.1390">
    <property type="entry name" value="ROC domain from the Parkinson's disease-associated leucine-rich repeat kinase 2"/>
    <property type="match status" value="1"/>
</dbReference>
<evidence type="ECO:0000259" key="7">
    <source>
        <dbReference type="PROSITE" id="PS50011"/>
    </source>
</evidence>
<feature type="compositionally biased region" description="Low complexity" evidence="6">
    <location>
        <begin position="336"/>
        <end position="352"/>
    </location>
</feature>
<proteinExistence type="inferred from homology"/>
<feature type="compositionally biased region" description="Polar residues" evidence="6">
    <location>
        <begin position="489"/>
        <end position="500"/>
    </location>
</feature>
<dbReference type="Gene3D" id="1.10.167.10">
    <property type="entry name" value="Regulator of G-protein Signalling 4, domain 2"/>
    <property type="match status" value="1"/>
</dbReference>
<dbReference type="PANTHER" id="PTHR46652:SF3">
    <property type="entry name" value="LEUCINE-RICH REPEAT-CONTAINING PROTEIN 9"/>
    <property type="match status" value="1"/>
</dbReference>
<evidence type="ECO:0000256" key="1">
    <source>
        <dbReference type="ARBA" id="ARBA00008171"/>
    </source>
</evidence>
<dbReference type="InterPro" id="IPR027417">
    <property type="entry name" value="P-loop_NTPase"/>
</dbReference>
<dbReference type="STRING" id="5786.F0ZBR8"/>
<dbReference type="PANTHER" id="PTHR46652">
    <property type="entry name" value="LEUCINE-RICH REPEAT AND IQ DOMAIN-CONTAINING PROTEIN 1-RELATED"/>
    <property type="match status" value="1"/>
</dbReference>
<dbReference type="GO" id="GO:0005524">
    <property type="term" value="F:ATP binding"/>
    <property type="evidence" value="ECO:0007669"/>
    <property type="project" value="UniProtKB-KW"/>
</dbReference>
<dbReference type="InterPro" id="IPR008936">
    <property type="entry name" value="Rho_GTPase_activation_prot"/>
</dbReference>
<feature type="compositionally biased region" description="Polar residues" evidence="6">
    <location>
        <begin position="188"/>
        <end position="204"/>
    </location>
</feature>
<keyword evidence="2" id="KW-0433">Leucine-rich repeat</keyword>
<dbReference type="Pfam" id="PF00620">
    <property type="entry name" value="RhoGAP"/>
    <property type="match status" value="1"/>
</dbReference>
<dbReference type="Gene3D" id="1.10.555.10">
    <property type="entry name" value="Rho GTPase activation protein"/>
    <property type="match status" value="1"/>
</dbReference>
<feature type="domain" description="RGS" evidence="8">
    <location>
        <begin position="2252"/>
        <end position="2347"/>
    </location>
</feature>
<feature type="compositionally biased region" description="Polar residues" evidence="6">
    <location>
        <begin position="319"/>
        <end position="335"/>
    </location>
</feature>
<dbReference type="eggNOG" id="KOG0192">
    <property type="taxonomic scope" value="Eukaryota"/>
</dbReference>
<reference evidence="12" key="1">
    <citation type="journal article" date="2011" name="Genome Biol.">
        <title>Comparative genomics of the social amoebae Dictyostelium discoideum and Dictyostelium purpureum.</title>
        <authorList>
            <consortium name="US DOE Joint Genome Institute (JGI-PGF)"/>
            <person name="Sucgang R."/>
            <person name="Kuo A."/>
            <person name="Tian X."/>
            <person name="Salerno W."/>
            <person name="Parikh A."/>
            <person name="Feasley C.L."/>
            <person name="Dalin E."/>
            <person name="Tu H."/>
            <person name="Huang E."/>
            <person name="Barry K."/>
            <person name="Lindquist E."/>
            <person name="Shapiro H."/>
            <person name="Bruce D."/>
            <person name="Schmutz J."/>
            <person name="Salamov A."/>
            <person name="Fey P."/>
            <person name="Gaudet P."/>
            <person name="Anjard C."/>
            <person name="Babu M.M."/>
            <person name="Basu S."/>
            <person name="Bushmanova Y."/>
            <person name="van der Wel H."/>
            <person name="Katoh-Kurasawa M."/>
            <person name="Dinh C."/>
            <person name="Coutinho P.M."/>
            <person name="Saito T."/>
            <person name="Elias M."/>
            <person name="Schaap P."/>
            <person name="Kay R.R."/>
            <person name="Henrissat B."/>
            <person name="Eichinger L."/>
            <person name="Rivero F."/>
            <person name="Putnam N.H."/>
            <person name="West C.M."/>
            <person name="Loomis W.F."/>
            <person name="Chisholm R.L."/>
            <person name="Shaulsky G."/>
            <person name="Strassmann J.E."/>
            <person name="Queller D.C."/>
            <person name="Kuspa A."/>
            <person name="Grigoriev I.V."/>
        </authorList>
    </citation>
    <scope>NUCLEOTIDE SEQUENCE [LARGE SCALE GENOMIC DNA]</scope>
    <source>
        <strain evidence="12">QSDP1</strain>
    </source>
</reference>
<dbReference type="SMART" id="SM00315">
    <property type="entry name" value="RGS"/>
    <property type="match status" value="1"/>
</dbReference>
<dbReference type="GO" id="GO:0004672">
    <property type="term" value="F:protein kinase activity"/>
    <property type="evidence" value="ECO:0007669"/>
    <property type="project" value="InterPro"/>
</dbReference>
<dbReference type="RefSeq" id="XP_003284885.1">
    <property type="nucleotide sequence ID" value="XM_003284837.1"/>
</dbReference>
<protein>
    <submittedName>
        <fullName evidence="11">Roco10, ROCO family protein</fullName>
    </submittedName>
</protein>
<dbReference type="InterPro" id="IPR016137">
    <property type="entry name" value="RGS"/>
</dbReference>
<dbReference type="InterPro" id="IPR036305">
    <property type="entry name" value="RGS_sf"/>
</dbReference>
<comment type="similarity">
    <text evidence="1">Belongs to the protein kinase superfamily. TKL Ser/Thr protein kinase family. ROCO subfamily.</text>
</comment>
<feature type="compositionally biased region" description="Basic residues" evidence="6">
    <location>
        <begin position="1847"/>
        <end position="1856"/>
    </location>
</feature>
<feature type="region of interest" description="Disordered" evidence="6">
    <location>
        <begin position="1788"/>
        <end position="1862"/>
    </location>
</feature>
<dbReference type="InterPro" id="IPR003591">
    <property type="entry name" value="Leu-rich_rpt_typical-subtyp"/>
</dbReference>
<dbReference type="GO" id="GO:1902236">
    <property type="term" value="P:negative regulation of endoplasmic reticulum stress-induced intrinsic apoptotic signaling pathway"/>
    <property type="evidence" value="ECO:0000318"/>
    <property type="project" value="GO_Central"/>
</dbReference>
<feature type="domain" description="Roc" evidence="10">
    <location>
        <begin position="1136"/>
        <end position="1329"/>
    </location>
</feature>
<evidence type="ECO:0000313" key="11">
    <source>
        <dbReference type="EMBL" id="EGC38606.1"/>
    </source>
</evidence>
<dbReference type="SUPFAM" id="SSF48350">
    <property type="entry name" value="GTPase activation domain, GAP"/>
    <property type="match status" value="1"/>
</dbReference>
<dbReference type="SMART" id="SM00369">
    <property type="entry name" value="LRR_TYP"/>
    <property type="match status" value="9"/>
</dbReference>
<dbReference type="Pfam" id="PF25497">
    <property type="entry name" value="COR-B"/>
    <property type="match status" value="1"/>
</dbReference>
<feature type="compositionally biased region" description="Low complexity" evidence="6">
    <location>
        <begin position="501"/>
        <end position="535"/>
    </location>
</feature>
<dbReference type="SUPFAM" id="SSF52058">
    <property type="entry name" value="L domain-like"/>
    <property type="match status" value="1"/>
</dbReference>
<dbReference type="InterPro" id="IPR057263">
    <property type="entry name" value="COR-B"/>
</dbReference>
<evidence type="ECO:0000256" key="2">
    <source>
        <dbReference type="ARBA" id="ARBA00022614"/>
    </source>
</evidence>
<dbReference type="VEuPathDB" id="AmoebaDB:DICPUDRAFT_96855"/>
<dbReference type="InterPro" id="IPR020859">
    <property type="entry name" value="ROC"/>
</dbReference>
<evidence type="ECO:0000259" key="9">
    <source>
        <dbReference type="PROSITE" id="PS50238"/>
    </source>
</evidence>
<dbReference type="Pfam" id="PF07714">
    <property type="entry name" value="PK_Tyr_Ser-Thr"/>
    <property type="match status" value="1"/>
</dbReference>
<feature type="compositionally biased region" description="Polar residues" evidence="6">
    <location>
        <begin position="536"/>
        <end position="556"/>
    </location>
</feature>
<feature type="domain" description="Protein kinase" evidence="7">
    <location>
        <begin position="1889"/>
        <end position="2167"/>
    </location>
</feature>
<dbReference type="InterPro" id="IPR001611">
    <property type="entry name" value="Leu-rich_rpt"/>
</dbReference>
<dbReference type="GO" id="GO:0048489">
    <property type="term" value="P:synaptic vesicle transport"/>
    <property type="evidence" value="ECO:0000318"/>
    <property type="project" value="GO_Central"/>
</dbReference>
<dbReference type="KEGG" id="dpp:DICPUDRAFT_96855"/>
<dbReference type="Proteomes" id="UP000001064">
    <property type="component" value="Unassembled WGS sequence"/>
</dbReference>
<accession>F0ZBR8</accession>
<dbReference type="SUPFAM" id="SSF48097">
    <property type="entry name" value="Regulator of G-protein signaling, RGS"/>
    <property type="match status" value="1"/>
</dbReference>
<evidence type="ECO:0000256" key="4">
    <source>
        <dbReference type="ARBA" id="ARBA00022741"/>
    </source>
</evidence>
<evidence type="ECO:0000256" key="5">
    <source>
        <dbReference type="ARBA" id="ARBA00022840"/>
    </source>
</evidence>
<dbReference type="SUPFAM" id="SSF52540">
    <property type="entry name" value="P-loop containing nucleoside triphosphate hydrolases"/>
    <property type="match status" value="1"/>
</dbReference>
<keyword evidence="4" id="KW-0547">Nucleotide-binding</keyword>
<feature type="region of interest" description="Disordered" evidence="6">
    <location>
        <begin position="84"/>
        <end position="144"/>
    </location>
</feature>
<dbReference type="SMART" id="SM00324">
    <property type="entry name" value="RhoGAP"/>
    <property type="match status" value="1"/>
</dbReference>
<dbReference type="InterPro" id="IPR011009">
    <property type="entry name" value="Kinase-like_dom_sf"/>
</dbReference>
<dbReference type="SUPFAM" id="SSF50965">
    <property type="entry name" value="Galactose oxidase, central domain"/>
    <property type="match status" value="1"/>
</dbReference>
<dbReference type="SUPFAM" id="SSF56112">
    <property type="entry name" value="Protein kinase-like (PK-like)"/>
    <property type="match status" value="1"/>
</dbReference>
<dbReference type="eggNOG" id="KOG0619">
    <property type="taxonomic scope" value="Eukaryota"/>
</dbReference>
<dbReference type="Gene3D" id="3.40.50.300">
    <property type="entry name" value="P-loop containing nucleotide triphosphate hydrolases"/>
    <property type="match status" value="1"/>
</dbReference>
<feature type="compositionally biased region" description="Low complexity" evidence="6">
    <location>
        <begin position="213"/>
        <end position="233"/>
    </location>
</feature>
<feature type="compositionally biased region" description="Polar residues" evidence="6">
    <location>
        <begin position="1812"/>
        <end position="1825"/>
    </location>
</feature>
<feature type="region of interest" description="Disordered" evidence="6">
    <location>
        <begin position="489"/>
        <end position="564"/>
    </location>
</feature>
<dbReference type="PROSITE" id="PS50132">
    <property type="entry name" value="RGS"/>
    <property type="match status" value="1"/>
</dbReference>
<feature type="region of interest" description="Disordered" evidence="6">
    <location>
        <begin position="188"/>
        <end position="233"/>
    </location>
</feature>
<dbReference type="PROSITE" id="PS51424">
    <property type="entry name" value="ROC"/>
    <property type="match status" value="1"/>
</dbReference>
<dbReference type="Pfam" id="PF13855">
    <property type="entry name" value="LRR_8"/>
    <property type="match status" value="3"/>
</dbReference>
<gene>
    <name evidence="11" type="primary">roco10</name>
    <name evidence="11" type="ORF">DICPUDRAFT_96855</name>
</gene>
<dbReference type="Pfam" id="PF24681">
    <property type="entry name" value="Kelch_KLHDC2_KLHL20_DRC7"/>
    <property type="match status" value="1"/>
</dbReference>
<dbReference type="InterPro" id="IPR044926">
    <property type="entry name" value="RGS_subdomain_2"/>
</dbReference>